<dbReference type="AlphaFoldDB" id="A0A1E1WPL1"/>
<sequence length="252" mass="27524">MAEDQPAVVAVETVQPDDSDVTRDAGVAQLDQLPTVATANEVHTVKEPVQKESMTDAPHQNGKRVSVVEPGGRHSKADGPRKSRASKGSRKGSVFEKPIDLDDVLVNELGQFGRFQLTNIILVAFPIIMSAFMSEYIFSAAAIPHRCQVSECGENNRDVEFRPYWINNAIPQTSSGGLESCERFSPVGGNGSLNYCPANLFNRDFRVECDGFVYERNNSVVYDFDLGCQDWLRALAGTLNSVGTLLVLPITG</sequence>
<feature type="region of interest" description="Disordered" evidence="1">
    <location>
        <begin position="38"/>
        <end position="92"/>
    </location>
</feature>
<evidence type="ECO:0000313" key="2">
    <source>
        <dbReference type="EMBL" id="JAT88918.1"/>
    </source>
</evidence>
<feature type="compositionally biased region" description="Basic and acidic residues" evidence="1">
    <location>
        <begin position="43"/>
        <end position="54"/>
    </location>
</feature>
<organism evidence="2">
    <name type="scientific">Pectinophora gossypiella</name>
    <name type="common">Cotton pink bollworm</name>
    <name type="synonym">Depressaria gossypiella</name>
    <dbReference type="NCBI Taxonomy" id="13191"/>
    <lineage>
        <taxon>Eukaryota</taxon>
        <taxon>Metazoa</taxon>
        <taxon>Ecdysozoa</taxon>
        <taxon>Arthropoda</taxon>
        <taxon>Hexapoda</taxon>
        <taxon>Insecta</taxon>
        <taxon>Pterygota</taxon>
        <taxon>Neoptera</taxon>
        <taxon>Endopterygota</taxon>
        <taxon>Lepidoptera</taxon>
        <taxon>Glossata</taxon>
        <taxon>Ditrysia</taxon>
        <taxon>Gelechioidea</taxon>
        <taxon>Gelechiidae</taxon>
        <taxon>Apatetrinae</taxon>
        <taxon>Pectinophora</taxon>
    </lineage>
</organism>
<dbReference type="EMBL" id="GDQN01002136">
    <property type="protein sequence ID" value="JAT88918.1"/>
    <property type="molecule type" value="Transcribed_RNA"/>
</dbReference>
<proteinExistence type="predicted"/>
<gene>
    <name evidence="2" type="ORF">g.7429</name>
</gene>
<name>A0A1E1WPL1_PECGO</name>
<accession>A0A1E1WPL1</accession>
<dbReference type="OrthoDB" id="2261376at2759"/>
<reference evidence="2" key="1">
    <citation type="submission" date="2015-09" db="EMBL/GenBank/DDBJ databases">
        <title>De novo assembly of Pectinophora gossypiella (Pink Bollworm) gut transcriptome.</title>
        <authorList>
            <person name="Tassone E.E."/>
        </authorList>
    </citation>
    <scope>NUCLEOTIDE SEQUENCE</scope>
</reference>
<feature type="non-terminal residue" evidence="2">
    <location>
        <position position="252"/>
    </location>
</feature>
<protein>
    <submittedName>
        <fullName evidence="2">Uncharacterized protein</fullName>
    </submittedName>
</protein>
<evidence type="ECO:0000256" key="1">
    <source>
        <dbReference type="SAM" id="MobiDB-lite"/>
    </source>
</evidence>
<feature type="compositionally biased region" description="Basic and acidic residues" evidence="1">
    <location>
        <begin position="71"/>
        <end position="81"/>
    </location>
</feature>